<dbReference type="AlphaFoldDB" id="A0A194XU64"/>
<evidence type="ECO:0000259" key="1">
    <source>
        <dbReference type="Pfam" id="PF01612"/>
    </source>
</evidence>
<organism evidence="2 3">
    <name type="scientific">Mollisia scopiformis</name>
    <name type="common">Conifer needle endophyte fungus</name>
    <name type="synonym">Phialocephala scopiformis</name>
    <dbReference type="NCBI Taxonomy" id="149040"/>
    <lineage>
        <taxon>Eukaryota</taxon>
        <taxon>Fungi</taxon>
        <taxon>Dikarya</taxon>
        <taxon>Ascomycota</taxon>
        <taxon>Pezizomycotina</taxon>
        <taxon>Leotiomycetes</taxon>
        <taxon>Helotiales</taxon>
        <taxon>Mollisiaceae</taxon>
        <taxon>Mollisia</taxon>
    </lineage>
</organism>
<evidence type="ECO:0000313" key="3">
    <source>
        <dbReference type="Proteomes" id="UP000070700"/>
    </source>
</evidence>
<dbReference type="PANTHER" id="PTHR43040">
    <property type="entry name" value="RIBONUCLEASE D"/>
    <property type="match status" value="1"/>
</dbReference>
<proteinExistence type="predicted"/>
<dbReference type="InterPro" id="IPR002562">
    <property type="entry name" value="3'-5'_exonuclease_dom"/>
</dbReference>
<reference evidence="2 3" key="1">
    <citation type="submission" date="2015-10" db="EMBL/GenBank/DDBJ databases">
        <title>Full genome of DAOMC 229536 Phialocephala scopiformis, a fungal endophyte of spruce producing the potent anti-insectan compound rugulosin.</title>
        <authorList>
            <consortium name="DOE Joint Genome Institute"/>
            <person name="Walker A.K."/>
            <person name="Frasz S.L."/>
            <person name="Seifert K.A."/>
            <person name="Miller J.D."/>
            <person name="Mondo S.J."/>
            <person name="Labutti K."/>
            <person name="Lipzen A."/>
            <person name="Dockter R."/>
            <person name="Kennedy M."/>
            <person name="Grigoriev I.V."/>
            <person name="Spatafora J.W."/>
        </authorList>
    </citation>
    <scope>NUCLEOTIDE SEQUENCE [LARGE SCALE GENOMIC DNA]</scope>
    <source>
        <strain evidence="2 3">CBS 120377</strain>
    </source>
</reference>
<protein>
    <recommendedName>
        <fullName evidence="1">3'-5' exonuclease domain-containing protein</fullName>
    </recommendedName>
</protein>
<dbReference type="RefSeq" id="XP_018078215.1">
    <property type="nucleotide sequence ID" value="XM_018208314.1"/>
</dbReference>
<dbReference type="Pfam" id="PF01612">
    <property type="entry name" value="DNA_pol_A_exo1"/>
    <property type="match status" value="1"/>
</dbReference>
<dbReference type="OrthoDB" id="26838at2759"/>
<feature type="non-terminal residue" evidence="2">
    <location>
        <position position="1"/>
    </location>
</feature>
<sequence>LINTTASLEDFLEMFDEIEEGRVSLFIDLEGFQHGRNGTLSTIQFTFAHQPDVTYVVDILVLRERVFGTVGEHKKSIQVILEDPEIYKVLFDARQDSAALYWEWDVKLAGIIDVQLMELADRGRRRRYLSSLEKCIKKYVELTPEESEAWSATKHACRKYSANEYGLEWSLRPMPEYRLDWILRPMPEILLRYAANDTTFMPALYDALQYNLEGAG</sequence>
<dbReference type="EMBL" id="KQ947404">
    <property type="protein sequence ID" value="KUJ23860.1"/>
    <property type="molecule type" value="Genomic_DNA"/>
</dbReference>
<gene>
    <name evidence="2" type="ORF">LY89DRAFT_552214</name>
</gene>
<feature type="non-terminal residue" evidence="2">
    <location>
        <position position="216"/>
    </location>
</feature>
<dbReference type="InterPro" id="IPR012337">
    <property type="entry name" value="RNaseH-like_sf"/>
</dbReference>
<keyword evidence="3" id="KW-1185">Reference proteome</keyword>
<dbReference type="Gene3D" id="3.30.420.10">
    <property type="entry name" value="Ribonuclease H-like superfamily/Ribonuclease H"/>
    <property type="match status" value="1"/>
</dbReference>
<dbReference type="InterPro" id="IPR036397">
    <property type="entry name" value="RNaseH_sf"/>
</dbReference>
<dbReference type="Proteomes" id="UP000070700">
    <property type="component" value="Unassembled WGS sequence"/>
</dbReference>
<dbReference type="SUPFAM" id="SSF53098">
    <property type="entry name" value="Ribonuclease H-like"/>
    <property type="match status" value="1"/>
</dbReference>
<name>A0A194XU64_MOLSC</name>
<evidence type="ECO:0000313" key="2">
    <source>
        <dbReference type="EMBL" id="KUJ23860.1"/>
    </source>
</evidence>
<feature type="domain" description="3'-5' exonuclease" evidence="1">
    <location>
        <begin position="4"/>
        <end position="212"/>
    </location>
</feature>
<dbReference type="InParanoid" id="A0A194XU64"/>
<dbReference type="KEGG" id="psco:LY89DRAFT_552214"/>
<dbReference type="GO" id="GO:0003676">
    <property type="term" value="F:nucleic acid binding"/>
    <property type="evidence" value="ECO:0007669"/>
    <property type="project" value="InterPro"/>
</dbReference>
<dbReference type="GO" id="GO:0008408">
    <property type="term" value="F:3'-5' exonuclease activity"/>
    <property type="evidence" value="ECO:0007669"/>
    <property type="project" value="InterPro"/>
</dbReference>
<dbReference type="GO" id="GO:0006139">
    <property type="term" value="P:nucleobase-containing compound metabolic process"/>
    <property type="evidence" value="ECO:0007669"/>
    <property type="project" value="InterPro"/>
</dbReference>
<dbReference type="GeneID" id="28818040"/>
<dbReference type="PANTHER" id="PTHR43040:SF1">
    <property type="entry name" value="RIBONUCLEASE D"/>
    <property type="match status" value="1"/>
</dbReference>
<dbReference type="STRING" id="149040.A0A194XU64"/>
<accession>A0A194XU64</accession>